<dbReference type="Proteomes" id="UP000326936">
    <property type="component" value="Chromosome"/>
</dbReference>
<feature type="domain" description="Polymerase nucleotidyl transferase" evidence="1">
    <location>
        <begin position="47"/>
        <end position="79"/>
    </location>
</feature>
<reference evidence="2 3" key="1">
    <citation type="submission" date="2019-10" db="EMBL/GenBank/DDBJ databases">
        <title>Complete genome sequence of Vibrio sp. strain THAF100, isolated from non-filtered water from the water column of tank 6 of a marine aquarium containing stony-coral fragments. Water maintained at 26 degree C.</title>
        <authorList>
            <person name="Ruckert C."/>
            <person name="Franco A."/>
            <person name="Kalinowski J."/>
            <person name="Glaeser S."/>
        </authorList>
    </citation>
    <scope>NUCLEOTIDE SEQUENCE [LARGE SCALE GENOMIC DNA]</scope>
    <source>
        <strain evidence="2 3">THAF100</strain>
    </source>
</reference>
<dbReference type="AlphaFoldDB" id="A0A5P9CIN0"/>
<protein>
    <recommendedName>
        <fullName evidence="1">Polymerase nucleotidyl transferase domain-containing protein</fullName>
    </recommendedName>
</protein>
<dbReference type="Gene3D" id="3.30.460.10">
    <property type="entry name" value="Beta Polymerase, domain 2"/>
    <property type="match status" value="1"/>
</dbReference>
<dbReference type="EMBL" id="CP045350">
    <property type="protein sequence ID" value="QFT26075.1"/>
    <property type="molecule type" value="Genomic_DNA"/>
</dbReference>
<dbReference type="OrthoDB" id="3422944at2"/>
<dbReference type="InterPro" id="IPR043519">
    <property type="entry name" value="NT_sf"/>
</dbReference>
<dbReference type="KEGG" id="vaq:FIV01_06525"/>
<dbReference type="GO" id="GO:0016779">
    <property type="term" value="F:nucleotidyltransferase activity"/>
    <property type="evidence" value="ECO:0007669"/>
    <property type="project" value="InterPro"/>
</dbReference>
<organism evidence="2 3">
    <name type="scientific">Vibrio aquimaris</name>
    <dbReference type="NCBI Taxonomy" id="2587862"/>
    <lineage>
        <taxon>Bacteria</taxon>
        <taxon>Pseudomonadati</taxon>
        <taxon>Pseudomonadota</taxon>
        <taxon>Gammaproteobacteria</taxon>
        <taxon>Vibrionales</taxon>
        <taxon>Vibrionaceae</taxon>
        <taxon>Vibrio</taxon>
    </lineage>
</organism>
<dbReference type="RefSeq" id="WP_152430270.1">
    <property type="nucleotide sequence ID" value="NZ_CBCSDK010000002.1"/>
</dbReference>
<accession>A0A5P9CIN0</accession>
<gene>
    <name evidence="2" type="ORF">FIV01_06525</name>
</gene>
<dbReference type="InterPro" id="IPR002934">
    <property type="entry name" value="Polymerase_NTP_transf_dom"/>
</dbReference>
<evidence type="ECO:0000313" key="2">
    <source>
        <dbReference type="EMBL" id="QFT26075.1"/>
    </source>
</evidence>
<dbReference type="Pfam" id="PF01909">
    <property type="entry name" value="NTP_transf_2"/>
    <property type="match status" value="1"/>
</dbReference>
<dbReference type="CDD" id="cd05403">
    <property type="entry name" value="NT_KNTase_like"/>
    <property type="match status" value="1"/>
</dbReference>
<name>A0A5P9CIN0_9VIBR</name>
<evidence type="ECO:0000259" key="1">
    <source>
        <dbReference type="Pfam" id="PF01909"/>
    </source>
</evidence>
<keyword evidence="3" id="KW-1185">Reference proteome</keyword>
<proteinExistence type="predicted"/>
<evidence type="ECO:0000313" key="3">
    <source>
        <dbReference type="Proteomes" id="UP000326936"/>
    </source>
</evidence>
<dbReference type="SUPFAM" id="SSF81301">
    <property type="entry name" value="Nucleotidyltransferase"/>
    <property type="match status" value="1"/>
</dbReference>
<sequence length="273" mass="31191">MSDELNNGLDSKGFIVNPCSLDYLQPEFQPYLENTIQTLESTFDNQLHSVYLYGSVARGNAKKYVSDLDISLVLRCPIEPNIIEELSSIKMQLEAQTPKLSKIDFDPGYLKQVLSPDEVYHWQFWLKHCCCCVWGTDLSQHFTRQRPSINIALALNNDLGFFMTEQRSKVDQCNQNTIGKILAKKMLRTAYTLNANKDNSWHTELSRCADVVRYYYPNHVRYIELAMSMITSGKATVDEIDSLINGWGNKLCEQIELLESTSIHSSAEKSIVN</sequence>